<dbReference type="Gene3D" id="1.20.120.20">
    <property type="entry name" value="Apolipoprotein"/>
    <property type="match status" value="1"/>
</dbReference>
<dbReference type="EMBL" id="JPRL01000001">
    <property type="protein sequence ID" value="KFF07436.1"/>
    <property type="molecule type" value="Genomic_DNA"/>
</dbReference>
<reference evidence="2 3" key="1">
    <citation type="submission" date="2014-07" db="EMBL/GenBank/DDBJ databases">
        <title>Genome of Flavobacterium reichenbachii LMG 25512.</title>
        <authorList>
            <person name="Stropko S.J."/>
            <person name="Pipes S.E."/>
            <person name="Newman J.D."/>
        </authorList>
    </citation>
    <scope>NUCLEOTIDE SEQUENCE [LARGE SCALE GENOMIC DNA]</scope>
    <source>
        <strain evidence="2 3">LMG 25512</strain>
    </source>
</reference>
<dbReference type="OrthoDB" id="598035at2"/>
<dbReference type="STRING" id="362418.IW19_18830"/>
<dbReference type="RefSeq" id="WP_035687129.1">
    <property type="nucleotide sequence ID" value="NZ_JPRL01000001.1"/>
</dbReference>
<feature type="signal peptide" evidence="1">
    <location>
        <begin position="1"/>
        <end position="19"/>
    </location>
</feature>
<feature type="chain" id="PRO_5005412356" description="Gas vesicle protein" evidence="1">
    <location>
        <begin position="20"/>
        <end position="108"/>
    </location>
</feature>
<organism evidence="2 3">
    <name type="scientific">Flavobacterium reichenbachii</name>
    <dbReference type="NCBI Taxonomy" id="362418"/>
    <lineage>
        <taxon>Bacteria</taxon>
        <taxon>Pseudomonadati</taxon>
        <taxon>Bacteroidota</taxon>
        <taxon>Flavobacteriia</taxon>
        <taxon>Flavobacteriales</taxon>
        <taxon>Flavobacteriaceae</taxon>
        <taxon>Flavobacterium</taxon>
    </lineage>
</organism>
<protein>
    <recommendedName>
        <fullName evidence="4">Gas vesicle protein</fullName>
    </recommendedName>
</protein>
<dbReference type="InterPro" id="IPR024623">
    <property type="entry name" value="YtxH"/>
</dbReference>
<accession>A0A085ZSM2</accession>
<name>A0A085ZSM2_9FLAO</name>
<dbReference type="AlphaFoldDB" id="A0A085ZSM2"/>
<dbReference type="Pfam" id="PF12732">
    <property type="entry name" value="YtxH"/>
    <property type="match status" value="1"/>
</dbReference>
<gene>
    <name evidence="2" type="ORF">IW19_18830</name>
</gene>
<comment type="caution">
    <text evidence="2">The sequence shown here is derived from an EMBL/GenBank/DDBJ whole genome shotgun (WGS) entry which is preliminary data.</text>
</comment>
<evidence type="ECO:0000313" key="2">
    <source>
        <dbReference type="EMBL" id="KFF07436.1"/>
    </source>
</evidence>
<keyword evidence="3" id="KW-1185">Reference proteome</keyword>
<proteinExistence type="predicted"/>
<keyword evidence="1" id="KW-0732">Signal</keyword>
<dbReference type="Proteomes" id="UP000028715">
    <property type="component" value="Unassembled WGS sequence"/>
</dbReference>
<dbReference type="eggNOG" id="COG4980">
    <property type="taxonomic scope" value="Bacteria"/>
</dbReference>
<evidence type="ECO:0008006" key="4">
    <source>
        <dbReference type="Google" id="ProtNLM"/>
    </source>
</evidence>
<sequence length="108" mass="11499">MSKNLNTVAAILAAAAAGAAIGILFAPDKGSKTRAKLKEGIDDAKHNLKDSFDASSEVLREKFTSATQNLDGTLDDLLSNVSHKTEEVITFLESKLADLKAQNAKLQK</sequence>
<evidence type="ECO:0000256" key="1">
    <source>
        <dbReference type="SAM" id="SignalP"/>
    </source>
</evidence>
<evidence type="ECO:0000313" key="3">
    <source>
        <dbReference type="Proteomes" id="UP000028715"/>
    </source>
</evidence>